<accession>A0A413YV55</accession>
<keyword evidence="2" id="KW-0680">Restriction system</keyword>
<dbReference type="PANTHER" id="PTHR30408">
    <property type="entry name" value="TYPE-1 RESTRICTION ENZYME ECOKI SPECIFICITY PROTEIN"/>
    <property type="match status" value="1"/>
</dbReference>
<keyword evidence="5" id="KW-0540">Nuclease</keyword>
<dbReference type="AlphaFoldDB" id="A0A413YV55"/>
<dbReference type="InterPro" id="IPR044946">
    <property type="entry name" value="Restrct_endonuc_typeI_TRD_sf"/>
</dbReference>
<dbReference type="Gene3D" id="3.90.220.20">
    <property type="entry name" value="DNA methylase specificity domains"/>
    <property type="match status" value="2"/>
</dbReference>
<dbReference type="GO" id="GO:0003677">
    <property type="term" value="F:DNA binding"/>
    <property type="evidence" value="ECO:0007669"/>
    <property type="project" value="UniProtKB-KW"/>
</dbReference>
<evidence type="ECO:0000256" key="3">
    <source>
        <dbReference type="ARBA" id="ARBA00023125"/>
    </source>
</evidence>
<keyword evidence="5" id="KW-0255">Endonuclease</keyword>
<evidence type="ECO:0000256" key="1">
    <source>
        <dbReference type="ARBA" id="ARBA00010923"/>
    </source>
</evidence>
<dbReference type="SUPFAM" id="SSF116734">
    <property type="entry name" value="DNA methylase specificity domain"/>
    <property type="match status" value="2"/>
</dbReference>
<gene>
    <name evidence="5" type="ORF">DW858_07970</name>
</gene>
<proteinExistence type="inferred from homology"/>
<reference evidence="5 6" key="1">
    <citation type="submission" date="2018-08" db="EMBL/GenBank/DDBJ databases">
        <title>A genome reference for cultivated species of the human gut microbiota.</title>
        <authorList>
            <person name="Zou Y."/>
            <person name="Xue W."/>
            <person name="Luo G."/>
        </authorList>
    </citation>
    <scope>NUCLEOTIDE SEQUENCE [LARGE SCALE GENOMIC DNA]</scope>
    <source>
        <strain evidence="5 6">AM37-3BH</strain>
    </source>
</reference>
<sequence>MGNTPNIRFKGFTDDWEQRKLGEVSDVRDGTHDSPKYQSIGHPFVTSKNVKNGYITYDDIQYISDEDFAEINKRSKVDINDILMGMIGTIGNMALIRTEPDFAIKNVALIKDTKQINYLYLYHLLQSPFIEKQLTSGMDGGTQKFVSLGNVRNLNVIYPSDIEQDKIGCYFEKLDHLITLHQRKCDETKKLKKFMLQKMFPKKDAKKPEIRFAGFTDDWEQRKLGEICQRVIRKNKNNESDLPLTIASQYGLIDQRDFFNKVVAAKDMSNYYLLRKGEFAYNKSYSNGFEYGSIKRLNAYEQGCLSTLYICFEITSDEVDSDYLECFFDTLKWYGDLSMICAEGARNHGLLNVDIKAFFADINVSTPTNLKEQRKIATYLNNLDHLITLHQRKCDKLKKFKKYMLQNMFPQKG</sequence>
<keyword evidence="3" id="KW-0238">DNA-binding</keyword>
<evidence type="ECO:0000313" key="6">
    <source>
        <dbReference type="Proteomes" id="UP000285844"/>
    </source>
</evidence>
<dbReference type="GO" id="GO:0009307">
    <property type="term" value="P:DNA restriction-modification system"/>
    <property type="evidence" value="ECO:0007669"/>
    <property type="project" value="UniProtKB-KW"/>
</dbReference>
<dbReference type="GO" id="GO:0004519">
    <property type="term" value="F:endonuclease activity"/>
    <property type="evidence" value="ECO:0007669"/>
    <property type="project" value="UniProtKB-KW"/>
</dbReference>
<evidence type="ECO:0000313" key="5">
    <source>
        <dbReference type="EMBL" id="RHC12918.1"/>
    </source>
</evidence>
<feature type="domain" description="Type I restriction modification DNA specificity" evidence="4">
    <location>
        <begin position="14"/>
        <end position="186"/>
    </location>
</feature>
<comment type="similarity">
    <text evidence="1">Belongs to the type-I restriction system S methylase family.</text>
</comment>
<dbReference type="Proteomes" id="UP000285844">
    <property type="component" value="Unassembled WGS sequence"/>
</dbReference>
<comment type="caution">
    <text evidence="5">The sequence shown here is derived from an EMBL/GenBank/DDBJ whole genome shotgun (WGS) entry which is preliminary data.</text>
</comment>
<organism evidence="5 6">
    <name type="scientific">Lachnospira eligens</name>
    <dbReference type="NCBI Taxonomy" id="39485"/>
    <lineage>
        <taxon>Bacteria</taxon>
        <taxon>Bacillati</taxon>
        <taxon>Bacillota</taxon>
        <taxon>Clostridia</taxon>
        <taxon>Lachnospirales</taxon>
        <taxon>Lachnospiraceae</taxon>
        <taxon>Lachnospira</taxon>
    </lineage>
</organism>
<evidence type="ECO:0000256" key="2">
    <source>
        <dbReference type="ARBA" id="ARBA00022747"/>
    </source>
</evidence>
<feature type="domain" description="Type I restriction modification DNA specificity" evidence="4">
    <location>
        <begin position="217"/>
        <end position="398"/>
    </location>
</feature>
<dbReference type="Pfam" id="PF01420">
    <property type="entry name" value="Methylase_S"/>
    <property type="match status" value="2"/>
</dbReference>
<dbReference type="InterPro" id="IPR052021">
    <property type="entry name" value="Type-I_RS_S_subunit"/>
</dbReference>
<dbReference type="EMBL" id="QSHM01000008">
    <property type="protein sequence ID" value="RHC12918.1"/>
    <property type="molecule type" value="Genomic_DNA"/>
</dbReference>
<dbReference type="RefSeq" id="WP_118362705.1">
    <property type="nucleotide sequence ID" value="NZ_QSHM01000008.1"/>
</dbReference>
<name>A0A413YV55_9FIRM</name>
<dbReference type="CDD" id="cd17246">
    <property type="entry name" value="RMtype1_S_SonII-TRD2-CR2_like"/>
    <property type="match status" value="1"/>
</dbReference>
<keyword evidence="5" id="KW-0378">Hydrolase</keyword>
<dbReference type="InterPro" id="IPR000055">
    <property type="entry name" value="Restrct_endonuc_typeI_TRD"/>
</dbReference>
<evidence type="ECO:0000259" key="4">
    <source>
        <dbReference type="Pfam" id="PF01420"/>
    </source>
</evidence>
<dbReference type="PANTHER" id="PTHR30408:SF12">
    <property type="entry name" value="TYPE I RESTRICTION ENZYME MJAVIII SPECIFICITY SUBUNIT"/>
    <property type="match status" value="1"/>
</dbReference>
<protein>
    <submittedName>
        <fullName evidence="5">Restriction endonuclease subunit S</fullName>
    </submittedName>
</protein>